<keyword evidence="4" id="KW-1185">Reference proteome</keyword>
<name>A0A8J2PBF3_9HEXA</name>
<feature type="transmembrane region" description="Helical" evidence="2">
    <location>
        <begin position="21"/>
        <end position="41"/>
    </location>
</feature>
<accession>A0A8J2PBF3</accession>
<protein>
    <submittedName>
        <fullName evidence="3">Uncharacterized protein</fullName>
    </submittedName>
</protein>
<dbReference type="EMBL" id="CAJVCH010372135">
    <property type="protein sequence ID" value="CAG7816522.1"/>
    <property type="molecule type" value="Genomic_DNA"/>
</dbReference>
<proteinExistence type="predicted"/>
<keyword evidence="2" id="KW-0812">Transmembrane</keyword>
<feature type="region of interest" description="Disordered" evidence="1">
    <location>
        <begin position="89"/>
        <end position="110"/>
    </location>
</feature>
<dbReference type="AlphaFoldDB" id="A0A8J2PBF3"/>
<evidence type="ECO:0000313" key="3">
    <source>
        <dbReference type="EMBL" id="CAG7816522.1"/>
    </source>
</evidence>
<comment type="caution">
    <text evidence="3">The sequence shown here is derived from an EMBL/GenBank/DDBJ whole genome shotgun (WGS) entry which is preliminary data.</text>
</comment>
<keyword evidence="2" id="KW-0472">Membrane</keyword>
<organism evidence="3 4">
    <name type="scientific">Allacma fusca</name>
    <dbReference type="NCBI Taxonomy" id="39272"/>
    <lineage>
        <taxon>Eukaryota</taxon>
        <taxon>Metazoa</taxon>
        <taxon>Ecdysozoa</taxon>
        <taxon>Arthropoda</taxon>
        <taxon>Hexapoda</taxon>
        <taxon>Collembola</taxon>
        <taxon>Symphypleona</taxon>
        <taxon>Sminthuridae</taxon>
        <taxon>Allacma</taxon>
    </lineage>
</organism>
<dbReference type="Proteomes" id="UP000708208">
    <property type="component" value="Unassembled WGS sequence"/>
</dbReference>
<sequence>FVASKKMRNKPLAALQKFSCWRIWSCVFLFLLIFLLITSIVVNLGRLRWTHGILYALLSVHIAFRVFGIYYVGLCRKDVKDGLVHPAFSIDSRQPPPPPPLHLQPQDLRL</sequence>
<keyword evidence="2" id="KW-1133">Transmembrane helix</keyword>
<gene>
    <name evidence="3" type="ORF">AFUS01_LOCUS27139</name>
</gene>
<evidence type="ECO:0000256" key="1">
    <source>
        <dbReference type="SAM" id="MobiDB-lite"/>
    </source>
</evidence>
<evidence type="ECO:0000313" key="4">
    <source>
        <dbReference type="Proteomes" id="UP000708208"/>
    </source>
</evidence>
<evidence type="ECO:0000256" key="2">
    <source>
        <dbReference type="SAM" id="Phobius"/>
    </source>
</evidence>
<feature type="non-terminal residue" evidence="3">
    <location>
        <position position="1"/>
    </location>
</feature>
<feature type="transmembrane region" description="Helical" evidence="2">
    <location>
        <begin position="53"/>
        <end position="73"/>
    </location>
</feature>
<reference evidence="3" key="1">
    <citation type="submission" date="2021-06" db="EMBL/GenBank/DDBJ databases">
        <authorList>
            <person name="Hodson N. C."/>
            <person name="Mongue J. A."/>
            <person name="Jaron S. K."/>
        </authorList>
    </citation>
    <scope>NUCLEOTIDE SEQUENCE</scope>
</reference>